<dbReference type="RefSeq" id="XP_012647343.1">
    <property type="nucleotide sequence ID" value="XM_012791889.1"/>
</dbReference>
<dbReference type="InterPro" id="IPR041677">
    <property type="entry name" value="DNA2/NAM7_AAA_11"/>
</dbReference>
<protein>
    <submittedName>
        <fullName evidence="4">AAA domain</fullName>
        <ecNumber evidence="4">3.6.4.-</ecNumber>
    </submittedName>
</protein>
<dbReference type="Pfam" id="PF13087">
    <property type="entry name" value="AAA_12"/>
    <property type="match status" value="1"/>
</dbReference>
<dbReference type="CDD" id="cd18808">
    <property type="entry name" value="SF1_C_Upf1"/>
    <property type="match status" value="1"/>
</dbReference>
<keyword evidence="4" id="KW-0378">Hydrolase</keyword>
<evidence type="ECO:0000259" key="2">
    <source>
        <dbReference type="Pfam" id="PF13086"/>
    </source>
</evidence>
<dbReference type="InterPro" id="IPR027417">
    <property type="entry name" value="P-loop_NTPase"/>
</dbReference>
<dbReference type="Proteomes" id="UP000002899">
    <property type="component" value="Chromosome I"/>
</dbReference>
<feature type="domain" description="DNA2/NAM7 helicase-like C-terminal" evidence="3">
    <location>
        <begin position="592"/>
        <end position="821"/>
    </location>
</feature>
<name>I7J892_BABMR</name>
<dbReference type="Gene3D" id="3.40.50.300">
    <property type="entry name" value="P-loop containing nucleotide triphosphate hydrolases"/>
    <property type="match status" value="3"/>
</dbReference>
<dbReference type="GeneID" id="24423348"/>
<evidence type="ECO:0000256" key="1">
    <source>
        <dbReference type="SAM" id="MobiDB-lite"/>
    </source>
</evidence>
<dbReference type="InterPro" id="IPR041679">
    <property type="entry name" value="DNA2/NAM7-like_C"/>
</dbReference>
<reference evidence="4 5" key="1">
    <citation type="journal article" date="2012" name="Nucleic Acids Res.">
        <title>Sequencing of the smallest Apicomplexan genome from the human pathogen Babesia microti.</title>
        <authorList>
            <person name="Cornillot E."/>
            <person name="Hadj-Kaddour K."/>
            <person name="Dassouli A."/>
            <person name="Noel B."/>
            <person name="Ranwez V."/>
            <person name="Vacherie B."/>
            <person name="Augagneur Y."/>
            <person name="Bres V."/>
            <person name="Duclos A."/>
            <person name="Randazzo S."/>
            <person name="Carcy B."/>
            <person name="Debierre-Grockiego F."/>
            <person name="Delbecq S."/>
            <person name="Moubri-Menage K."/>
            <person name="Shams-Eldin H."/>
            <person name="Usmani-Brown S."/>
            <person name="Bringaud F."/>
            <person name="Wincker P."/>
            <person name="Vivares C.P."/>
            <person name="Schwarz R.T."/>
            <person name="Schetters T.P."/>
            <person name="Krause P.J."/>
            <person name="Gorenflot A."/>
            <person name="Berry V."/>
            <person name="Barbe V."/>
            <person name="Ben Mamoun C."/>
        </authorList>
    </citation>
    <scope>NUCLEOTIDE SEQUENCE [LARGE SCALE GENOMIC DNA]</scope>
    <source>
        <strain evidence="4 5">RI</strain>
    </source>
</reference>
<dbReference type="OrthoDB" id="6513042at2759"/>
<evidence type="ECO:0000313" key="4">
    <source>
        <dbReference type="EMBL" id="CCF72734.1"/>
    </source>
</evidence>
<dbReference type="SUPFAM" id="SSF52540">
    <property type="entry name" value="P-loop containing nucleoside triphosphate hydrolases"/>
    <property type="match status" value="1"/>
</dbReference>
<reference evidence="4 5" key="2">
    <citation type="journal article" date="2013" name="PLoS ONE">
        <title>Whole genome mapping and re-organization of the nuclear and mitochondrial genomes of Babesia microti isolates.</title>
        <authorList>
            <person name="Cornillot E."/>
            <person name="Dassouli A."/>
            <person name="Garg A."/>
            <person name="Pachikara N."/>
            <person name="Randazzo S."/>
            <person name="Depoix D."/>
            <person name="Carcy B."/>
            <person name="Delbecq S."/>
            <person name="Frutos R."/>
            <person name="Silva J.C."/>
            <person name="Sutton R."/>
            <person name="Krause P.J."/>
            <person name="Mamoun C.B."/>
        </authorList>
    </citation>
    <scope>NUCLEOTIDE SEQUENCE [LARGE SCALE GENOMIC DNA]</scope>
    <source>
        <strain evidence="4 5">RI</strain>
    </source>
</reference>
<feature type="compositionally biased region" description="Low complexity" evidence="1">
    <location>
        <begin position="7"/>
        <end position="18"/>
    </location>
</feature>
<dbReference type="InterPro" id="IPR047187">
    <property type="entry name" value="SF1_C_Upf1"/>
</dbReference>
<dbReference type="CDD" id="cd18042">
    <property type="entry name" value="DEXXQc_SETX"/>
    <property type="match status" value="1"/>
</dbReference>
<dbReference type="OMA" id="DENYDYC"/>
<dbReference type="Pfam" id="PF13086">
    <property type="entry name" value="AAA_11"/>
    <property type="match status" value="1"/>
</dbReference>
<keyword evidence="5" id="KW-1185">Reference proteome</keyword>
<gene>
    <name evidence="4" type="ORF">BMR1_01G01355</name>
</gene>
<organism evidence="4 5">
    <name type="scientific">Babesia microti (strain RI)</name>
    <dbReference type="NCBI Taxonomy" id="1133968"/>
    <lineage>
        <taxon>Eukaryota</taxon>
        <taxon>Sar</taxon>
        <taxon>Alveolata</taxon>
        <taxon>Apicomplexa</taxon>
        <taxon>Aconoidasida</taxon>
        <taxon>Piroplasmida</taxon>
        <taxon>Babesiidae</taxon>
        <taxon>Babesia</taxon>
    </lineage>
</organism>
<dbReference type="GO" id="GO:0016787">
    <property type="term" value="F:hydrolase activity"/>
    <property type="evidence" value="ECO:0007669"/>
    <property type="project" value="UniProtKB-KW"/>
</dbReference>
<dbReference type="PANTHER" id="PTHR10887">
    <property type="entry name" value="DNA2/NAM7 HELICASE FAMILY"/>
    <property type="match status" value="1"/>
</dbReference>
<dbReference type="VEuPathDB" id="PiroplasmaDB:BMR1_01G01355"/>
<feature type="domain" description="DNA2/NAM7 helicase helicase" evidence="2">
    <location>
        <begin position="496"/>
        <end position="585"/>
    </location>
</feature>
<dbReference type="PANTHER" id="PTHR10887:SF495">
    <property type="entry name" value="HELICASE SENATAXIN ISOFORM X1-RELATED"/>
    <property type="match status" value="1"/>
</dbReference>
<evidence type="ECO:0000313" key="5">
    <source>
        <dbReference type="Proteomes" id="UP000002899"/>
    </source>
</evidence>
<evidence type="ECO:0000259" key="3">
    <source>
        <dbReference type="Pfam" id="PF13087"/>
    </source>
</evidence>
<dbReference type="GO" id="GO:0004386">
    <property type="term" value="F:helicase activity"/>
    <property type="evidence" value="ECO:0007669"/>
    <property type="project" value="InterPro"/>
</dbReference>
<accession>I7J892</accession>
<dbReference type="EMBL" id="FO082871">
    <property type="protein sequence ID" value="CCF72734.1"/>
    <property type="molecule type" value="Genomic_DNA"/>
</dbReference>
<reference evidence="4 5" key="3">
    <citation type="journal article" date="2016" name="Sci. Rep.">
        <title>Genome-wide diversity and gene expression profiling of Babesia microti isolates identify polymorphic genes that mediate host-pathogen interactions.</title>
        <authorList>
            <person name="Silva J.C."/>
            <person name="Cornillot E."/>
            <person name="McCracken C."/>
            <person name="Usmani-Brown S."/>
            <person name="Dwivedi A."/>
            <person name="Ifeonu O.O."/>
            <person name="Crabtree J."/>
            <person name="Gotia H.T."/>
            <person name="Virji A.Z."/>
            <person name="Reynes C."/>
            <person name="Colinge J."/>
            <person name="Kumar V."/>
            <person name="Lawres L."/>
            <person name="Pazzi J.E."/>
            <person name="Pablo J.V."/>
            <person name="Hung C."/>
            <person name="Brancato J."/>
            <person name="Kumari P."/>
            <person name="Orvis J."/>
            <person name="Tretina K."/>
            <person name="Chibucos M."/>
            <person name="Ott S."/>
            <person name="Sadzewicz L."/>
            <person name="Sengamalay N."/>
            <person name="Shetty A.C."/>
            <person name="Su Q."/>
            <person name="Tallon L."/>
            <person name="Fraser C.M."/>
            <person name="Frutos R."/>
            <person name="Molina D.M."/>
            <person name="Krause P.J."/>
            <person name="Ben Mamoun C."/>
        </authorList>
    </citation>
    <scope>NUCLEOTIDE SEQUENCE [LARGE SCALE GENOMIC DNA]</scope>
    <source>
        <strain evidence="4 5">RI</strain>
    </source>
</reference>
<dbReference type="KEGG" id="bmic:BMR1_01G01355"/>
<dbReference type="InterPro" id="IPR045055">
    <property type="entry name" value="DNA2/NAM7-like"/>
</dbReference>
<sequence length="897" mass="102011">MGKNTHSSPFSVSNPPNNHKLQNGNSRYSVRVVDQSSVNGLQLENGDDLLIHILSWDFESDLTEEYGENEDRIRAKIKWPFKLQPLKTRFERTSDYIFNFFPLFLIECSQILFKAKTLNNDEEFTFTVLFANVDKCFLQMTLIADAGNLKQSLSDQFSTGDLVVLKIQHISIMAFIKQSFSSSIRIEILIHPAKSNVIAYNNRDLDRFDVLQQLFAPISNKSNQVNSKSTAQKLTVVLKKVLSITTLMREYKTLCTINKLFLRDWILGLNVEEISNLSEIDMLALENEFYDIPIELTNTLIRKYNKGQLLAICNSMRRQGITLIQGPPGSGKTTTIIAIISCILHGKNHSKSHTTLAINDQKHNTCCDRYPWFRKDYINWTDQDREADDIIFYENSTNQDENVNIYDCISRSEWRNTVKGKLLTVPSYADPFKRVLICAPSNAAVDEIVKRLTKSVELDGGIFGADGKRFQPVVTRVGPNIHPDLLEYSLEVKADKTLKLNRGVNQFKGTIKQNILLQSQVICATLSVCGSSELSGFAGHLDALIVDEATQGVELSNLIAISLNSIKRVILVGDPCQLPATVCSRFAIQLGYNQSLFQRLQACGHFINLLDVQYRMCTEISRFPSETFYHGRLKDCDEIHKIRPLVDWYDLPILRPTVFFSIESKEIRAETSYANEIEVELTCQLIEVILGFAEKIPVHKIVESIGVITPYSAQVALLTDAISKRFKGLGTVDVSTVDGFQGREKEIVIFSAVRTLGHGNVHQAIINGKMQLLSGDRLDGFDIKNLTSFSDRMSETFISDQRRINVGITRARTNLFIIGNPHYLLDHIFWLKLYYYYKKNDMIFYVPNDMFDKQGDLYGLRLWISSYFKANPHLCDRFSKIAPKFVSTIISLEKQDV</sequence>
<proteinExistence type="predicted"/>
<dbReference type="AlphaFoldDB" id="I7J892"/>
<feature type="region of interest" description="Disordered" evidence="1">
    <location>
        <begin position="1"/>
        <end position="25"/>
    </location>
</feature>
<dbReference type="EC" id="3.6.4.-" evidence="4"/>